<accession>A0ABN1I6K4</accession>
<keyword evidence="8" id="KW-1185">Reference proteome</keyword>
<keyword evidence="2" id="KW-0964">Secreted</keyword>
<keyword evidence="3 5" id="KW-0732">Signal</keyword>
<sequence>MTKNNHRVNSAPNFKPRLLSLAVASICLSMKLQAAPAVDELPSGAVIQQGQAVITQTDNVMNIQQNSSRLVTDWNTFNIGSDAIVNFLQQRSDLALNRVLSGDPSQILGQLNAQGTVIIANPAGVLFGSSARIDVGSLAVMGQMPDSDELINGQLLLEDLAAGGNVINQGQITTRTGGFVVLAGKTVENSGTITAEAGQVALLSGDKARLELTADGLIGVEMDGVSAEAAIANSGAIIADGGKVLIQSRNAGGALSAAINQTGIIRANTLAVAGDGSIRIDAGEGRAMIAGTVEARGDDAGEMGGRIQITGSDVEINGSLNTEGTVGGGVIHVGGGWQGDQSEIAEAGRVTVSEDADISADATVEGDGGEVVLWSADQTRHDGSISARGAGEGKGGRVETSSRGALGVSGSVDVSAESGEGGSWLLDPTNLTVNTTGGTADTVSNVSIESSLNGGANVTLQADQDISIEASIAKTTGAEATLTFDAGNDITLHTGVDITSSGNGNALNLVFGSAPSDTGIISIFGQLATNGGDITFNKVTHLRHETPVSTKITQSVGSNTPSGDVLFVKDVYLADDGYSVTINTQGSDSGGVYNNIGGDIQFDGQVLSAAPVISSTNTTAQTQSPQNLILDTTGLTGADPSVAGKIIFNGDIGSAANPLRSLTFNGATNIDFNASSINLSNTAGPVITASTNFADNPVLNLLSNDVTINITGGAVPGLTAGYTSYLQDSFDIYAAATGAQTLTINSDQSIKLSGVSIDSDGTNAFNLLFNPNVATGSGQGAVIMSDVAITSTGGDVSLGSAGNYAEGVAGDTDGSDGVRLHNTRIETAGGDLSIFGRAADNTQASDSSGAGVRITGAATYLSTDSGQLSVRGRVENQTDSGNKDAIVIGEGVSGQATLTTTSGNILIDGDASAVGDSVTGGNRYIGVLLANSALVQSDSGDILVRGQGGGGNQNSVEQNHGIRLQDNGTSILSSSGDILLQGTSGGRLDDAGENSFGIYATGNSIYVGRDADKSAATGDIIFVADSMEFVNSSSSRLQVSSDGHLVIRPESADTRIVFGNAGSRPENGVNKILYLGEDWFNGSANAVFLSAPQVTATAGGLDSQQNLLVNGNAGGNFKLNIGGSQTGDIAYSTDSAVLGGNIQAAIQGIAGYEGTTVLNQGSGSYLVTFKDGSATPVVMSDLVTADTGRTGFADITIGRTDLSGNITVSAPTTFRDDLTLLAGVNNDAYAAKVIINSALTLARQPNTTDAGSLTVITDSGLTTSEGLVAKGVISVDELRLEGGGDFVATAINRIGTLAADVLGDLVLTNGQALNIGQVSSTRVEGYTSDTATGQVDIAAEVTDTTTGLTADQIDLRAISTSPGVVADVTQSENITANTLSVQVEDGTFLQTGAAVIADGDMDANTATALYLSTGEGTAKLHNDNVIGTFAGAFTADSGLELNNTRALEISRVSLSGKTADAASDLGLISQTTVNRDGIQAPNAQIVLKTAGALTQSADAAQSQINAGVLAADVTGGAIQLDNQTNQIDLAALALNSDGFDVTLLNAGDLTIGEVTGIDTGLIGAGSVNGVTPGANGNIRIATGDGSLTLDKAVTATGTGTVDLRAGGLGSDLIIDQAAPETALVNSENGAIQLLAGGSITTTKATDGEALIDSTGSTVLLQAGDAIGSDSNRIEVSVPNSLAAEAGASGIWLRHLDSADLQIGQATALNTTETFGGTVSQTGGVMSGLTTLAGSNGNITLTKVDGDIVVVDSIAADGNGYVDLRTGGTGSIRVDGGQVASGSGTLQLVSAADISTNTATGMTTELSTSGDVLLVAADGAIGSQTNRIEIAGATGVATQSGSATGSQFLRHSGDMTVAEVDVVNANTLDTAASLLALPGSYFGLVAGASQVIDLLVDGALQLNEQVQVADGIIKLDADSVAQNLDSGKAMTAGALKVQATNDIALNNPENAIGTLAADSVNGSISYVDTDGLTVGTVDGMNGLSAAGNIDVRTLGGDLVVAQAVGTGSGNIDLRALNSGALTTNAAVVAGTDGNVDLRTTDGAITLNANVTASGDGWIDIRSGGVSDLTIGNAALISSATGDIQLLAGNDLVSGKATDGSASISTNDGSVLLQAGGNIGSDSNRIEIDGAATLAANAADGSIWLRKLGAGDALQLGGVEAFVTDDLADTAAGGSFNASYAGLTSGGAGNISLTTQGGDLTLIENVAADTSGYVDLRTAGSGDIALNSGAQITSGSGTLQILAGGDISTDSTTGTTTELDTTGDLLLQSGGNIGSLSNRIELANVDQLAADSAGSQYLAHSGNMTVDQVAAVNTANTTDYTAAGLKGLTAGADQIIDLVAAGALQLNDRVQIGGTTGVIRFVADSINQVLDSGKAMTAGFLRAQATHDIALNNPENAIDTLAADSVNGSISYVDRDGLTIGTVDLGNAGELSGLNAAGNIDVQTLGTGIDNDLTVAQSVGTDSGNIDLRALNSGALTTNAAVVAGTDGNVDLRTTDGAITLNADVTASGDGWIDIRSGGAASDITVGNLGADYAQLSSNSGDIQLLAGRDLLTTRVTDAAGRATLATNDGSVLLQAGGSIGSDSNRIEIDGAATLAANAANGSIWLRKLGISDALQLGGVEAFVTDDLTDTAAGGDYNLSYAGLTTGGAGNITLTTQGGDLTLIENVAADTSGYVDLRSAGAGDIALNSGAQITSGSGTLQLLAGGDISTDSTTGTTTELDTTGDLLLQSGGNIGSLNNRIELANVDQLAADSTGSQYLAHSGGMTVDQVAAINTANTIDYTAAGLNGLTAGTDQTVDLVATGALQLNDRVQIGGTTGVIRFVADSINQVLDSGKAMMAGFLNAQATNDIALNNPENAIDTLAADSVNGSISYVDRDGLTIGTVDGMSGLNAAGDISVQTLGGDLSVAQAVMTDDGDIDLRALNSGALTTNAAVVAGTDGNVNLRTTDGAISLNANVTASNGGWIDIRSGNSDLTLGAAALVSSTTGDIQLLAGNDLISGKATSNSASISTDGNVLMQAAGNVGSDSNRIEIGGAAALAANADSGSLWLRKLGASDALQLGGVEAFNTADNVGGSFNGSYAGLTSGSAGNITLTTQGGDLTLVENVAADTSGYVDLRTGGTGDIALNSGAQITSGSGTLQILAGGDISTDSTTGTTTELDTTGDLLLQSGGDFGSLSNRIELANVDQLAADSTGSQYLAHGGDMTVDQVAAVNTANTTDYTAADLNGLTAGNDETVDLVATGALQLNDRVQIAGTSGLIRFAADSISQVLDSGKAVTAGSLKAQATNDIALNNPENAIASLAADSVNGSISYVDSDGLTVATVDGLSGLNAAGDIDVQALGGDLILAQMVSSDSGNLTLGADAGLMQLNADLATIDTAQILITAAELLQAVGTGINTGTLVAGVTGDLTMTGDNSARAASLSADGTLTHTGLLSVSDSANLSAGGNIILGQVNGVSADLLAQAGGRITLQGATDLSTAWIRSGNEIFLDAPMTVHGNTANAAVLAAGSWFYNRTGVGSDAIAAADSNWLIYDRTSNNYTQRMAGLEPDYLVFSTLYNDMPADQVTRPGNGYYTGTTILDPDTYLRVVSGIDQESSSGSGIPSQSATDPLIQVSETEQVFPPALLETAADTVFGETVINEAGEGGYALLTTDPLALGNLSIDMPIINLNTGEEFRIPLAELVGESELVGVTVDGGALPEWVELIGTGLSARLSGVIPEGWEPFLIQIETRHPLTGALQTLKLLIVPVESDEDEITLETTRV</sequence>
<evidence type="ECO:0000259" key="6">
    <source>
        <dbReference type="SMART" id="SM00912"/>
    </source>
</evidence>
<evidence type="ECO:0000256" key="2">
    <source>
        <dbReference type="ARBA" id="ARBA00022525"/>
    </source>
</evidence>
<comment type="caution">
    <text evidence="7">The sequence shown here is derived from an EMBL/GenBank/DDBJ whole genome shotgun (WGS) entry which is preliminary data.</text>
</comment>
<reference evidence="7 8" key="1">
    <citation type="journal article" date="2019" name="Int. J. Syst. Evol. Microbiol.">
        <title>The Global Catalogue of Microorganisms (GCM) 10K type strain sequencing project: providing services to taxonomists for standard genome sequencing and annotation.</title>
        <authorList>
            <consortium name="The Broad Institute Genomics Platform"/>
            <consortium name="The Broad Institute Genome Sequencing Center for Infectious Disease"/>
            <person name="Wu L."/>
            <person name="Ma J."/>
        </authorList>
    </citation>
    <scope>NUCLEOTIDE SEQUENCE [LARGE SCALE GENOMIC DNA]</scope>
    <source>
        <strain evidence="7 8">JCM 15134</strain>
    </source>
</reference>
<feature type="region of interest" description="Disordered" evidence="4">
    <location>
        <begin position="382"/>
        <end position="411"/>
    </location>
</feature>
<evidence type="ECO:0000256" key="4">
    <source>
        <dbReference type="SAM" id="MobiDB-lite"/>
    </source>
</evidence>
<dbReference type="InterPro" id="IPR012334">
    <property type="entry name" value="Pectin_lyas_fold"/>
</dbReference>
<feature type="chain" id="PRO_5046771602" description="Filamentous haemagglutinin FhaB/tRNA nuclease CdiA-like TPS domain-containing protein" evidence="5">
    <location>
        <begin position="35"/>
        <end position="3758"/>
    </location>
</feature>
<dbReference type="PANTHER" id="PTHR12338">
    <property type="entry name" value="AUTOTRANSPORTER"/>
    <property type="match status" value="1"/>
</dbReference>
<evidence type="ECO:0000313" key="8">
    <source>
        <dbReference type="Proteomes" id="UP001499915"/>
    </source>
</evidence>
<evidence type="ECO:0000256" key="3">
    <source>
        <dbReference type="ARBA" id="ARBA00022729"/>
    </source>
</evidence>
<evidence type="ECO:0000313" key="7">
    <source>
        <dbReference type="EMBL" id="GAA0692649.1"/>
    </source>
</evidence>
<dbReference type="Gene3D" id="2.160.20.10">
    <property type="entry name" value="Single-stranded right-handed beta-helix, Pectin lyase-like"/>
    <property type="match status" value="1"/>
</dbReference>
<dbReference type="Pfam" id="PF05860">
    <property type="entry name" value="TPS"/>
    <property type="match status" value="1"/>
</dbReference>
<name>A0ABN1I6K4_9GAMM</name>
<dbReference type="Proteomes" id="UP001499915">
    <property type="component" value="Unassembled WGS sequence"/>
</dbReference>
<feature type="domain" description="Filamentous haemagglutinin FhaB/tRNA nuclease CdiA-like TPS" evidence="6">
    <location>
        <begin position="38"/>
        <end position="148"/>
    </location>
</feature>
<dbReference type="SMART" id="SM00912">
    <property type="entry name" value="Haemagg_act"/>
    <property type="match status" value="1"/>
</dbReference>
<dbReference type="EMBL" id="BAAAET010000002">
    <property type="protein sequence ID" value="GAA0692649.1"/>
    <property type="molecule type" value="Genomic_DNA"/>
</dbReference>
<dbReference type="PANTHER" id="PTHR12338:SF8">
    <property type="entry name" value="HEME_HEMOPEXIN-BINDING PROTEIN"/>
    <property type="match status" value="1"/>
</dbReference>
<dbReference type="InterPro" id="IPR050909">
    <property type="entry name" value="Bact_Autotransporter_VF"/>
</dbReference>
<organism evidence="7 8">
    <name type="scientific">Marinobacterium maritimum</name>
    <dbReference type="NCBI Taxonomy" id="500162"/>
    <lineage>
        <taxon>Bacteria</taxon>
        <taxon>Pseudomonadati</taxon>
        <taxon>Pseudomonadota</taxon>
        <taxon>Gammaproteobacteria</taxon>
        <taxon>Oceanospirillales</taxon>
        <taxon>Oceanospirillaceae</taxon>
        <taxon>Marinobacterium</taxon>
    </lineage>
</organism>
<proteinExistence type="predicted"/>
<dbReference type="InterPro" id="IPR008638">
    <property type="entry name" value="FhaB/CdiA-like_TPS"/>
</dbReference>
<dbReference type="InterPro" id="IPR011050">
    <property type="entry name" value="Pectin_lyase_fold/virulence"/>
</dbReference>
<evidence type="ECO:0000256" key="1">
    <source>
        <dbReference type="ARBA" id="ARBA00004613"/>
    </source>
</evidence>
<protein>
    <recommendedName>
        <fullName evidence="6">Filamentous haemagglutinin FhaB/tRNA nuclease CdiA-like TPS domain-containing protein</fullName>
    </recommendedName>
</protein>
<dbReference type="RefSeq" id="WP_343805400.1">
    <property type="nucleotide sequence ID" value="NZ_BAAAET010000002.1"/>
</dbReference>
<dbReference type="SUPFAM" id="SSF51126">
    <property type="entry name" value="Pectin lyase-like"/>
    <property type="match status" value="1"/>
</dbReference>
<dbReference type="NCBIfam" id="TIGR01901">
    <property type="entry name" value="adhes_NPXG"/>
    <property type="match status" value="1"/>
</dbReference>
<comment type="subcellular location">
    <subcellularLocation>
        <location evidence="1">Secreted</location>
    </subcellularLocation>
</comment>
<evidence type="ECO:0000256" key="5">
    <source>
        <dbReference type="SAM" id="SignalP"/>
    </source>
</evidence>
<gene>
    <name evidence="7" type="ORF">GCM10009104_19750</name>
</gene>
<feature type="signal peptide" evidence="5">
    <location>
        <begin position="1"/>
        <end position="34"/>
    </location>
</feature>